<evidence type="ECO:0000313" key="1">
    <source>
        <dbReference type="EMBL" id="KAF8436625.1"/>
    </source>
</evidence>
<evidence type="ECO:0000313" key="2">
    <source>
        <dbReference type="Proteomes" id="UP001194468"/>
    </source>
</evidence>
<dbReference type="AlphaFoldDB" id="A0AAD4GCC0"/>
<protein>
    <submittedName>
        <fullName evidence="1">Uncharacterized protein</fullName>
    </submittedName>
</protein>
<name>A0AAD4GCC0_BOLED</name>
<comment type="caution">
    <text evidence="1">The sequence shown here is derived from an EMBL/GenBank/DDBJ whole genome shotgun (WGS) entry which is preliminary data.</text>
</comment>
<keyword evidence="2" id="KW-1185">Reference proteome</keyword>
<dbReference type="EMBL" id="WHUW01000021">
    <property type="protein sequence ID" value="KAF8436625.1"/>
    <property type="molecule type" value="Genomic_DNA"/>
</dbReference>
<accession>A0AAD4GCC0</accession>
<proteinExistence type="predicted"/>
<dbReference type="Proteomes" id="UP001194468">
    <property type="component" value="Unassembled WGS sequence"/>
</dbReference>
<reference evidence="1" key="2">
    <citation type="journal article" date="2020" name="Nat. Commun.">
        <title>Large-scale genome sequencing of mycorrhizal fungi provides insights into the early evolution of symbiotic traits.</title>
        <authorList>
            <person name="Miyauchi S."/>
            <person name="Kiss E."/>
            <person name="Kuo A."/>
            <person name="Drula E."/>
            <person name="Kohler A."/>
            <person name="Sanchez-Garcia M."/>
            <person name="Morin E."/>
            <person name="Andreopoulos B."/>
            <person name="Barry K.W."/>
            <person name="Bonito G."/>
            <person name="Buee M."/>
            <person name="Carver A."/>
            <person name="Chen C."/>
            <person name="Cichocki N."/>
            <person name="Clum A."/>
            <person name="Culley D."/>
            <person name="Crous P.W."/>
            <person name="Fauchery L."/>
            <person name="Girlanda M."/>
            <person name="Hayes R.D."/>
            <person name="Keri Z."/>
            <person name="LaButti K."/>
            <person name="Lipzen A."/>
            <person name="Lombard V."/>
            <person name="Magnuson J."/>
            <person name="Maillard F."/>
            <person name="Murat C."/>
            <person name="Nolan M."/>
            <person name="Ohm R.A."/>
            <person name="Pangilinan J."/>
            <person name="Pereira M.F."/>
            <person name="Perotto S."/>
            <person name="Peter M."/>
            <person name="Pfister S."/>
            <person name="Riley R."/>
            <person name="Sitrit Y."/>
            <person name="Stielow J.B."/>
            <person name="Szollosi G."/>
            <person name="Zifcakova L."/>
            <person name="Stursova M."/>
            <person name="Spatafora J.W."/>
            <person name="Tedersoo L."/>
            <person name="Vaario L.M."/>
            <person name="Yamada A."/>
            <person name="Yan M."/>
            <person name="Wang P."/>
            <person name="Xu J."/>
            <person name="Bruns T."/>
            <person name="Baldrian P."/>
            <person name="Vilgalys R."/>
            <person name="Dunand C."/>
            <person name="Henrissat B."/>
            <person name="Grigoriev I.V."/>
            <person name="Hibbett D."/>
            <person name="Nagy L.G."/>
            <person name="Martin F.M."/>
        </authorList>
    </citation>
    <scope>NUCLEOTIDE SEQUENCE</scope>
    <source>
        <strain evidence="1">BED1</strain>
    </source>
</reference>
<gene>
    <name evidence="1" type="ORF">L210DRAFT_3548711</name>
</gene>
<organism evidence="1 2">
    <name type="scientific">Boletus edulis BED1</name>
    <dbReference type="NCBI Taxonomy" id="1328754"/>
    <lineage>
        <taxon>Eukaryota</taxon>
        <taxon>Fungi</taxon>
        <taxon>Dikarya</taxon>
        <taxon>Basidiomycota</taxon>
        <taxon>Agaricomycotina</taxon>
        <taxon>Agaricomycetes</taxon>
        <taxon>Agaricomycetidae</taxon>
        <taxon>Boletales</taxon>
        <taxon>Boletineae</taxon>
        <taxon>Boletaceae</taxon>
        <taxon>Boletoideae</taxon>
        <taxon>Boletus</taxon>
    </lineage>
</organism>
<sequence>MLDDAHDNALNQAVVISATSAAKISVRDGWTGVMDKLDQVGTSNDDSDAVPTLKSYWLWCVSHTPRYTSADTVGHTRDAWHLADLSFARHSQACSASTQPCDGTAIAAVSLSPGSELVLIRFGGQFYSTILMQRHRRFRRLPTPPVIQGTPPPLNIYMPSTDTWTTVYPTPDLEHGLVPL</sequence>
<reference evidence="1" key="1">
    <citation type="submission" date="2019-10" db="EMBL/GenBank/DDBJ databases">
        <authorList>
            <consortium name="DOE Joint Genome Institute"/>
            <person name="Kuo A."/>
            <person name="Miyauchi S."/>
            <person name="Kiss E."/>
            <person name="Drula E."/>
            <person name="Kohler A."/>
            <person name="Sanchez-Garcia M."/>
            <person name="Andreopoulos B."/>
            <person name="Barry K.W."/>
            <person name="Bonito G."/>
            <person name="Buee M."/>
            <person name="Carver A."/>
            <person name="Chen C."/>
            <person name="Cichocki N."/>
            <person name="Clum A."/>
            <person name="Culley D."/>
            <person name="Crous P.W."/>
            <person name="Fauchery L."/>
            <person name="Girlanda M."/>
            <person name="Hayes R."/>
            <person name="Keri Z."/>
            <person name="LaButti K."/>
            <person name="Lipzen A."/>
            <person name="Lombard V."/>
            <person name="Magnuson J."/>
            <person name="Maillard F."/>
            <person name="Morin E."/>
            <person name="Murat C."/>
            <person name="Nolan M."/>
            <person name="Ohm R."/>
            <person name="Pangilinan J."/>
            <person name="Pereira M."/>
            <person name="Perotto S."/>
            <person name="Peter M."/>
            <person name="Riley R."/>
            <person name="Sitrit Y."/>
            <person name="Stielow B."/>
            <person name="Szollosi G."/>
            <person name="Zifcakova L."/>
            <person name="Stursova M."/>
            <person name="Spatafora J.W."/>
            <person name="Tedersoo L."/>
            <person name="Vaario L.-M."/>
            <person name="Yamada A."/>
            <person name="Yan M."/>
            <person name="Wang P."/>
            <person name="Xu J."/>
            <person name="Bruns T."/>
            <person name="Baldrian P."/>
            <person name="Vilgalys R."/>
            <person name="Henrissat B."/>
            <person name="Grigoriev I.V."/>
            <person name="Hibbett D."/>
            <person name="Nagy L.G."/>
            <person name="Martin F.M."/>
        </authorList>
    </citation>
    <scope>NUCLEOTIDE SEQUENCE</scope>
    <source>
        <strain evidence="1">BED1</strain>
    </source>
</reference>